<evidence type="ECO:0000256" key="1">
    <source>
        <dbReference type="SAM" id="MobiDB-lite"/>
    </source>
</evidence>
<evidence type="ECO:0000313" key="3">
    <source>
        <dbReference type="Proteomes" id="UP000800235"/>
    </source>
</evidence>
<evidence type="ECO:0000313" key="2">
    <source>
        <dbReference type="EMBL" id="KAF2435125.1"/>
    </source>
</evidence>
<dbReference type="EMBL" id="MU007014">
    <property type="protein sequence ID" value="KAF2435125.1"/>
    <property type="molecule type" value="Genomic_DNA"/>
</dbReference>
<reference evidence="2" key="1">
    <citation type="journal article" date="2020" name="Stud. Mycol.">
        <title>101 Dothideomycetes genomes: a test case for predicting lifestyles and emergence of pathogens.</title>
        <authorList>
            <person name="Haridas S."/>
            <person name="Albert R."/>
            <person name="Binder M."/>
            <person name="Bloem J."/>
            <person name="Labutti K."/>
            <person name="Salamov A."/>
            <person name="Andreopoulos B."/>
            <person name="Baker S."/>
            <person name="Barry K."/>
            <person name="Bills G."/>
            <person name="Bluhm B."/>
            <person name="Cannon C."/>
            <person name="Castanera R."/>
            <person name="Culley D."/>
            <person name="Daum C."/>
            <person name="Ezra D."/>
            <person name="Gonzalez J."/>
            <person name="Henrissat B."/>
            <person name="Kuo A."/>
            <person name="Liang C."/>
            <person name="Lipzen A."/>
            <person name="Lutzoni F."/>
            <person name="Magnuson J."/>
            <person name="Mondo S."/>
            <person name="Nolan M."/>
            <person name="Ohm R."/>
            <person name="Pangilinan J."/>
            <person name="Park H.-J."/>
            <person name="Ramirez L."/>
            <person name="Alfaro M."/>
            <person name="Sun H."/>
            <person name="Tritt A."/>
            <person name="Yoshinaga Y."/>
            <person name="Zwiers L.-H."/>
            <person name="Turgeon B."/>
            <person name="Goodwin S."/>
            <person name="Spatafora J."/>
            <person name="Crous P."/>
            <person name="Grigoriev I."/>
        </authorList>
    </citation>
    <scope>NUCLEOTIDE SEQUENCE</scope>
    <source>
        <strain evidence="2">CBS 130266</strain>
    </source>
</reference>
<proteinExistence type="predicted"/>
<keyword evidence="3" id="KW-1185">Reference proteome</keyword>
<organism evidence="2 3">
    <name type="scientific">Tothia fuscella</name>
    <dbReference type="NCBI Taxonomy" id="1048955"/>
    <lineage>
        <taxon>Eukaryota</taxon>
        <taxon>Fungi</taxon>
        <taxon>Dikarya</taxon>
        <taxon>Ascomycota</taxon>
        <taxon>Pezizomycotina</taxon>
        <taxon>Dothideomycetes</taxon>
        <taxon>Pleosporomycetidae</taxon>
        <taxon>Venturiales</taxon>
        <taxon>Cylindrosympodiaceae</taxon>
        <taxon>Tothia</taxon>
    </lineage>
</organism>
<protein>
    <submittedName>
        <fullName evidence="2">Uncharacterized protein</fullName>
    </submittedName>
</protein>
<feature type="compositionally biased region" description="Basic and acidic residues" evidence="1">
    <location>
        <begin position="130"/>
        <end position="148"/>
    </location>
</feature>
<sequence>MNQRDRHEMLDADRWMLWWANPDDNIVTTRLPRVDPQLKLDEEGLEELRGKLAILKPNKDSFLDLTDCNDGKVILTLGMINKNIDTLEVVIGLGRGRTKVKRLKEEIQDEFIEDVLGPEDDGQQIQKDFTEESGRDSPMEKQKPEHHQANTPIGDTEEETKKELDDCAGEPRNTTEEGPKPEDASQEDHQRDPPHSSEHPEDVFQSIVAGPGEFLFDIEHIAQIVLALPEEDGDAEIDDISFEILYGMYCVFAHHYRNRTPPELVELINIRSYLYSEDEARAHIGEAMENQALLKECDTLYLHWFVVIRDEDKKNVLNERFGLRRSIEMLRSRAHKALSRETSNMLKRDWRAYRSGDEAASARLKYSL</sequence>
<name>A0A9P4U2Q2_9PEZI</name>
<accession>A0A9P4U2Q2</accession>
<dbReference type="Proteomes" id="UP000800235">
    <property type="component" value="Unassembled WGS sequence"/>
</dbReference>
<gene>
    <name evidence="2" type="ORF">EJ08DRAFT_656759</name>
</gene>
<comment type="caution">
    <text evidence="2">The sequence shown here is derived from an EMBL/GenBank/DDBJ whole genome shotgun (WGS) entry which is preliminary data.</text>
</comment>
<feature type="compositionally biased region" description="Basic and acidic residues" evidence="1">
    <location>
        <begin position="173"/>
        <end position="201"/>
    </location>
</feature>
<feature type="region of interest" description="Disordered" evidence="1">
    <location>
        <begin position="130"/>
        <end position="201"/>
    </location>
</feature>
<dbReference type="AlphaFoldDB" id="A0A9P4U2Q2"/>